<dbReference type="EMBL" id="JADPYN010000013">
    <property type="protein sequence ID" value="MBF9303961.1"/>
    <property type="molecule type" value="Genomic_DNA"/>
</dbReference>
<evidence type="ECO:0000313" key="17">
    <source>
        <dbReference type="Proteomes" id="UP000228502"/>
    </source>
</evidence>
<dbReference type="FunFam" id="3.20.10.10:FF:000002">
    <property type="entry name" value="D-alanine aminotransferase"/>
    <property type="match status" value="1"/>
</dbReference>
<dbReference type="GO" id="GO:0047810">
    <property type="term" value="F:D-alanine-2-oxoglutarate aminotransferase activity"/>
    <property type="evidence" value="ECO:0007669"/>
    <property type="project" value="UniProtKB-EC"/>
</dbReference>
<evidence type="ECO:0000313" key="16">
    <source>
        <dbReference type="EMBL" id="PIH10103.1"/>
    </source>
</evidence>
<dbReference type="PROSITE" id="PS00770">
    <property type="entry name" value="AA_TRANSFER_CLASS_4"/>
    <property type="match status" value="1"/>
</dbReference>
<reference evidence="16 17" key="1">
    <citation type="submission" date="2017-10" db="EMBL/GenBank/DDBJ databases">
        <title>genome sequences of Staph epi in chlorhexidine trial.</title>
        <authorList>
            <person name="Greninger A.L."/>
            <person name="Addetia A."/>
            <person name="Qin X."/>
            <person name="Zerr D."/>
        </authorList>
    </citation>
    <scope>NUCLEOTIDE SEQUENCE [LARGE SCALE GENOMIC DNA]</scope>
    <source>
        <strain evidence="16 17">SCH-17</strain>
    </source>
</reference>
<accession>A0A4Q9W5C5</accession>
<dbReference type="Proteomes" id="UP000622362">
    <property type="component" value="Unassembled WGS sequence"/>
</dbReference>
<proteinExistence type="inferred from homology"/>
<dbReference type="InterPro" id="IPR036038">
    <property type="entry name" value="Aminotransferase-like"/>
</dbReference>
<dbReference type="GO" id="GO:0030170">
    <property type="term" value="F:pyridoxal phosphate binding"/>
    <property type="evidence" value="ECO:0007669"/>
    <property type="project" value="InterPro"/>
</dbReference>
<dbReference type="OrthoDB" id="9805628at2"/>
<dbReference type="InterPro" id="IPR043131">
    <property type="entry name" value="BCAT-like_N"/>
</dbReference>
<evidence type="ECO:0000256" key="13">
    <source>
        <dbReference type="RuleBase" id="RU004520"/>
    </source>
</evidence>
<dbReference type="GeneID" id="50018467"/>
<dbReference type="EMBL" id="PEJG01000007">
    <property type="protein sequence ID" value="PIH10103.1"/>
    <property type="molecule type" value="Genomic_DNA"/>
</dbReference>
<comment type="caution">
    <text evidence="15">The sequence shown here is derived from an EMBL/GenBank/DDBJ whole genome shotgun (WGS) entry which is preliminary data.</text>
</comment>
<sequence>MTKVFINGEFVNEEDAKVSYEDRGYVFGDGIYEYIRAYDGKLFTVKEHFERFLRSAEEIGLDLNYTIEELIELVRRLLKENNVVNGGIYIQATRGAAPRNHSFPTPPVKPVIMAFTKSYDRPYEELEQGVYAITTEDIRWLRCDIKSLNLLGNVLAKEYAVKYNAAEAIQHRGDIVTEGASSNVYAIKDGVIYTHPVNNFILNGITRRVIKWIAEDEQIPFKEETFTVEFLKSADEVIISSTSAEVMPITKIDGENVQDGQVGTITRQLQQGFEKYIQSHSI</sequence>
<dbReference type="SUPFAM" id="SSF56752">
    <property type="entry name" value="D-aminoacid aminotransferase-like PLP-dependent enzymes"/>
    <property type="match status" value="1"/>
</dbReference>
<name>A0A4Q9W5C5_STAEP</name>
<dbReference type="GO" id="GO:0046394">
    <property type="term" value="P:carboxylic acid biosynthetic process"/>
    <property type="evidence" value="ECO:0007669"/>
    <property type="project" value="UniProtKB-ARBA"/>
</dbReference>
<dbReference type="Proteomes" id="UP000648077">
    <property type="component" value="Unassembled WGS sequence"/>
</dbReference>
<keyword evidence="7 15" id="KW-0808">Transferase</keyword>
<dbReference type="InterPro" id="IPR043132">
    <property type="entry name" value="BCAT-like_C"/>
</dbReference>
<dbReference type="AlphaFoldDB" id="A0A4Q9W5C5"/>
<evidence type="ECO:0000256" key="2">
    <source>
        <dbReference type="ARBA" id="ARBA00009320"/>
    </source>
</evidence>
<dbReference type="Gene3D" id="3.20.10.10">
    <property type="entry name" value="D-amino Acid Aminotransferase, subunit A, domain 2"/>
    <property type="match status" value="1"/>
</dbReference>
<comment type="similarity">
    <text evidence="2 11">Belongs to the class-IV pyridoxal-phosphate-dependent aminotransferase family.</text>
</comment>
<dbReference type="GO" id="GO:0046416">
    <property type="term" value="P:D-amino acid metabolic process"/>
    <property type="evidence" value="ECO:0007669"/>
    <property type="project" value="InterPro"/>
</dbReference>
<evidence type="ECO:0000256" key="9">
    <source>
        <dbReference type="ARBA" id="ARBA00025411"/>
    </source>
</evidence>
<comment type="catalytic activity">
    <reaction evidence="10 13">
        <text>D-alanine + 2-oxoglutarate = D-glutamate + pyruvate</text>
        <dbReference type="Rhea" id="RHEA:15869"/>
        <dbReference type="ChEBI" id="CHEBI:15361"/>
        <dbReference type="ChEBI" id="CHEBI:16810"/>
        <dbReference type="ChEBI" id="CHEBI:29986"/>
        <dbReference type="ChEBI" id="CHEBI:57416"/>
        <dbReference type="EC" id="2.6.1.21"/>
    </reaction>
</comment>
<comment type="subunit">
    <text evidence="3">Homodimer.</text>
</comment>
<dbReference type="Gene3D" id="3.30.470.10">
    <property type="match status" value="1"/>
</dbReference>
<evidence type="ECO:0000256" key="10">
    <source>
        <dbReference type="ARBA" id="ARBA00047911"/>
    </source>
</evidence>
<organism evidence="15 18">
    <name type="scientific">Staphylococcus epidermidis</name>
    <dbReference type="NCBI Taxonomy" id="1282"/>
    <lineage>
        <taxon>Bacteria</taxon>
        <taxon>Bacillati</taxon>
        <taxon>Bacillota</taxon>
        <taxon>Bacilli</taxon>
        <taxon>Bacillales</taxon>
        <taxon>Staphylococcaceae</taxon>
        <taxon>Staphylococcus</taxon>
    </lineage>
</organism>
<dbReference type="PANTHER" id="PTHR42743:SF10">
    <property type="entry name" value="D-ALANINE AMINOTRANSFERASE"/>
    <property type="match status" value="1"/>
</dbReference>
<evidence type="ECO:0000256" key="5">
    <source>
        <dbReference type="ARBA" id="ARBA00021779"/>
    </source>
</evidence>
<evidence type="ECO:0000313" key="14">
    <source>
        <dbReference type="EMBL" id="MBF2228872.1"/>
    </source>
</evidence>
<protein>
    <recommendedName>
        <fullName evidence="5 13">D-alanine aminotransferase</fullName>
        <ecNumber evidence="4 13">2.6.1.21</ecNumber>
    </recommendedName>
</protein>
<dbReference type="FunFam" id="3.30.470.10:FF:000009">
    <property type="entry name" value="D-alanine aminotransferase"/>
    <property type="match status" value="1"/>
</dbReference>
<evidence type="ECO:0000256" key="6">
    <source>
        <dbReference type="ARBA" id="ARBA00022576"/>
    </source>
</evidence>
<dbReference type="PANTHER" id="PTHR42743">
    <property type="entry name" value="AMINO-ACID AMINOTRANSFERASE"/>
    <property type="match status" value="1"/>
</dbReference>
<dbReference type="Proteomes" id="UP000228502">
    <property type="component" value="Unassembled WGS sequence"/>
</dbReference>
<dbReference type="CDD" id="cd01558">
    <property type="entry name" value="D-AAT_like"/>
    <property type="match status" value="1"/>
</dbReference>
<evidence type="ECO:0000256" key="12">
    <source>
        <dbReference type="RuleBase" id="RU004516"/>
    </source>
</evidence>
<gene>
    <name evidence="15" type="primary">dat</name>
    <name evidence="16" type="ORF">CTJ08_06870</name>
    <name evidence="14" type="ORF">H3963_00145</name>
    <name evidence="15" type="ORF">I3V53_07700</name>
</gene>
<comment type="cofactor">
    <cofactor evidence="1 12">
        <name>pyridoxal 5'-phosphate</name>
        <dbReference type="ChEBI" id="CHEBI:597326"/>
    </cofactor>
</comment>
<dbReference type="KEGG" id="seps:DP17_374"/>
<dbReference type="GO" id="GO:0005829">
    <property type="term" value="C:cytosol"/>
    <property type="evidence" value="ECO:0007669"/>
    <property type="project" value="TreeGrafter"/>
</dbReference>
<dbReference type="EMBL" id="JACGQI010000001">
    <property type="protein sequence ID" value="MBF2228872.1"/>
    <property type="molecule type" value="Genomic_DNA"/>
</dbReference>
<dbReference type="NCBIfam" id="TIGR01121">
    <property type="entry name" value="D_amino_aminoT"/>
    <property type="match status" value="1"/>
</dbReference>
<keyword evidence="6 15" id="KW-0032">Aminotransferase</keyword>
<dbReference type="EC" id="2.6.1.21" evidence="4 13"/>
<evidence type="ECO:0000313" key="18">
    <source>
        <dbReference type="Proteomes" id="UP000622362"/>
    </source>
</evidence>
<dbReference type="RefSeq" id="WP_001830829.1">
    <property type="nucleotide sequence ID" value="NZ_AP019721.1"/>
</dbReference>
<dbReference type="GO" id="GO:0008652">
    <property type="term" value="P:amino acid biosynthetic process"/>
    <property type="evidence" value="ECO:0007669"/>
    <property type="project" value="UniProtKB-ARBA"/>
</dbReference>
<dbReference type="InterPro" id="IPR001544">
    <property type="entry name" value="Aminotrans_IV"/>
</dbReference>
<dbReference type="InterPro" id="IPR050571">
    <property type="entry name" value="Class-IV_PLP-Dep_Aminotrnsfr"/>
</dbReference>
<reference evidence="15" key="3">
    <citation type="submission" date="2020-11" db="EMBL/GenBank/DDBJ databases">
        <title>Molecular epidemiology and genomic profiles of multidrug-resistant bacteria collected from clinical sources in South Africa.</title>
        <authorList>
            <person name="Asante J."/>
            <person name="Amoako D.G."/>
        </authorList>
    </citation>
    <scope>NUCLEOTIDE SEQUENCE</scope>
    <source>
        <strain evidence="15">C68</strain>
    </source>
</reference>
<evidence type="ECO:0000256" key="1">
    <source>
        <dbReference type="ARBA" id="ARBA00001933"/>
    </source>
</evidence>
<comment type="function">
    <text evidence="9">Acts on the D-isomers of alanine, leucine, aspartate, glutamate, aminobutyrate, norvaline and asparagine. The enzyme transfers an amino group from a substrate D-amino acid to the pyridoxal phosphate cofactor to form pyridoxamine and an alpha-keto acid in the first half-reaction. The second half-reaction is the reverse of the first, transferring the amino group from the pyridoxamine to a second alpha-keto acid to form the product D-amino acid via a ping-pong mechanism. This is an important process in the formation of D-alanine and D-glutamate, which are essential bacterial cell wall components.</text>
</comment>
<evidence type="ECO:0000256" key="11">
    <source>
        <dbReference type="RuleBase" id="RU004106"/>
    </source>
</evidence>
<dbReference type="Pfam" id="PF01063">
    <property type="entry name" value="Aminotran_4"/>
    <property type="match status" value="1"/>
</dbReference>
<dbReference type="InterPro" id="IPR005784">
    <property type="entry name" value="D_amino_transT"/>
</dbReference>
<evidence type="ECO:0000256" key="7">
    <source>
        <dbReference type="ARBA" id="ARBA00022679"/>
    </source>
</evidence>
<keyword evidence="8 12" id="KW-0663">Pyridoxal phosphate</keyword>
<evidence type="ECO:0000256" key="4">
    <source>
        <dbReference type="ARBA" id="ARBA00012874"/>
    </source>
</evidence>
<evidence type="ECO:0000313" key="15">
    <source>
        <dbReference type="EMBL" id="MBF9303961.1"/>
    </source>
</evidence>
<evidence type="ECO:0000256" key="3">
    <source>
        <dbReference type="ARBA" id="ARBA00011738"/>
    </source>
</evidence>
<evidence type="ECO:0000256" key="8">
    <source>
        <dbReference type="ARBA" id="ARBA00022898"/>
    </source>
</evidence>
<dbReference type="InterPro" id="IPR018300">
    <property type="entry name" value="Aminotrans_IV_CS"/>
</dbReference>
<reference evidence="14" key="2">
    <citation type="submission" date="2020-08" db="EMBL/GenBank/DDBJ databases">
        <title>Changes in the skin microbiome associated with squamous cell carcinoma in transplant recipients.</title>
        <authorList>
            <person name="Zaugg J."/>
            <person name="Krueger A."/>
            <person name="Lachner N."/>
        </authorList>
    </citation>
    <scope>NUCLEOTIDE SEQUENCE</scope>
    <source>
        <strain evidence="14">R5988</strain>
    </source>
</reference>